<evidence type="ECO:0000313" key="2">
    <source>
        <dbReference type="Proteomes" id="UP000034407"/>
    </source>
</evidence>
<protein>
    <submittedName>
        <fullName evidence="1">Uncharacterized protein</fullName>
    </submittedName>
</protein>
<evidence type="ECO:0000313" key="1">
    <source>
        <dbReference type="EMBL" id="KKY02393.1"/>
    </source>
</evidence>
<comment type="caution">
    <text evidence="1">The sequence shown here is derived from an EMBL/GenBank/DDBJ whole genome shotgun (WGS) entry which is preliminary data.</text>
</comment>
<dbReference type="Proteomes" id="UP000034407">
    <property type="component" value="Unassembled WGS sequence"/>
</dbReference>
<dbReference type="EMBL" id="LBBT01000072">
    <property type="protein sequence ID" value="KKY02393.1"/>
    <property type="molecule type" value="Genomic_DNA"/>
</dbReference>
<dbReference type="RefSeq" id="WP_046822062.1">
    <property type="nucleotide sequence ID" value="NZ_LBBT01000072.1"/>
</dbReference>
<organism evidence="1 2">
    <name type="scientific">Paraclostridium benzoelyticum</name>
    <dbReference type="NCBI Taxonomy" id="1629550"/>
    <lineage>
        <taxon>Bacteria</taxon>
        <taxon>Bacillati</taxon>
        <taxon>Bacillota</taxon>
        <taxon>Clostridia</taxon>
        <taxon>Peptostreptococcales</taxon>
        <taxon>Peptostreptococcaceae</taxon>
        <taxon>Paraclostridium</taxon>
    </lineage>
</organism>
<dbReference type="AlphaFoldDB" id="A0A0M3DJ55"/>
<accession>A0A0M3DJ55</accession>
<gene>
    <name evidence="1" type="ORF">VN21_03470</name>
</gene>
<proteinExistence type="predicted"/>
<reference evidence="1 2" key="1">
    <citation type="submission" date="2015-04" db="EMBL/GenBank/DDBJ databases">
        <title>Microcin producing Clostridium sp. JC272T.</title>
        <authorList>
            <person name="Jyothsna T."/>
            <person name="Sasikala C."/>
            <person name="Ramana C."/>
        </authorList>
    </citation>
    <scope>NUCLEOTIDE SEQUENCE [LARGE SCALE GENOMIC DNA]</scope>
    <source>
        <strain evidence="1 2">JC272</strain>
    </source>
</reference>
<dbReference type="PATRIC" id="fig|1629550.3.peg.3390"/>
<keyword evidence="2" id="KW-1185">Reference proteome</keyword>
<sequence>MKNITKTTLAIVFLFILTLGYKVSKFDFSSLEDQEPPSIEESDSFSNAQKILEEYGYNLKDVQENEKIQDNMPDLKTYRYEKKNGIISILANGDYIYMVKYYEQ</sequence>
<name>A0A0M3DJ55_9FIRM</name>